<protein>
    <submittedName>
        <fullName evidence="7">MFS transporter</fullName>
    </submittedName>
</protein>
<dbReference type="InterPro" id="IPR011701">
    <property type="entry name" value="MFS"/>
</dbReference>
<dbReference type="Proteomes" id="UP001237595">
    <property type="component" value="Unassembled WGS sequence"/>
</dbReference>
<gene>
    <name evidence="7" type="ORF">QFW96_27930</name>
</gene>
<feature type="transmembrane region" description="Helical" evidence="5">
    <location>
        <begin position="281"/>
        <end position="299"/>
    </location>
</feature>
<dbReference type="Pfam" id="PF07690">
    <property type="entry name" value="MFS_1"/>
    <property type="match status" value="1"/>
</dbReference>
<dbReference type="PROSITE" id="PS00217">
    <property type="entry name" value="SUGAR_TRANSPORT_2"/>
    <property type="match status" value="1"/>
</dbReference>
<evidence type="ECO:0000259" key="6">
    <source>
        <dbReference type="PROSITE" id="PS50850"/>
    </source>
</evidence>
<dbReference type="InterPro" id="IPR020846">
    <property type="entry name" value="MFS_dom"/>
</dbReference>
<evidence type="ECO:0000256" key="5">
    <source>
        <dbReference type="SAM" id="Phobius"/>
    </source>
</evidence>
<dbReference type="PANTHER" id="PTHR23508:SF10">
    <property type="entry name" value="CARBOXYLIC ACID TRANSPORTER PROTEIN HOMOLOG"/>
    <property type="match status" value="1"/>
</dbReference>
<reference evidence="7 8" key="1">
    <citation type="submission" date="2023-04" db="EMBL/GenBank/DDBJ databases">
        <title>Draft genome sequence of Saccharopolyspora sp. TS4A08 isolated from sweet potato rhizospheric soil.</title>
        <authorList>
            <person name="Suksaard P."/>
            <person name="Duangmal K."/>
        </authorList>
    </citation>
    <scope>NUCLEOTIDE SEQUENCE [LARGE SCALE GENOMIC DNA]</scope>
    <source>
        <strain evidence="7 8">TS4A08</strain>
    </source>
</reference>
<evidence type="ECO:0000313" key="8">
    <source>
        <dbReference type="Proteomes" id="UP001237595"/>
    </source>
</evidence>
<evidence type="ECO:0000313" key="7">
    <source>
        <dbReference type="EMBL" id="MDI2032480.1"/>
    </source>
</evidence>
<evidence type="ECO:0000256" key="3">
    <source>
        <dbReference type="ARBA" id="ARBA00022989"/>
    </source>
</evidence>
<feature type="transmembrane region" description="Helical" evidence="5">
    <location>
        <begin position="159"/>
        <end position="179"/>
    </location>
</feature>
<sequence>MTEDDEQRMRAAEEVSAIGAEDGQPQEVTPYGKKAVFGATVGYAMDGYDLQILGFALPAITASLGLTDTEGGLLATITLIGTVTGAMFFGALADRFGRVRVLTYSILLFAIFTGLTALSQGFVELAVFRFIAGMGIGGEFGIGMALAAEAFPALKRARATSWVGVGFQLGVLLAALISAPVIAWWGWQGLFVIGVFPALVAIALRMRLEEPEAFVRSRARVEAGEKQENPYRLLVADARTIRTSLGIVIICSVQNFGYYGILTWLPTYLTKQLGLSTTNSGLWTAATVIGMISGIMIFGQLADRIGRRRSFWIFQAGAFISLFAYSQLTSPMAVLIGGAVMGVFANGMLGGYGAIIAENYPTAARATAQNVLFGIGRGVGGFAPLVVALVAGWQGFGAALGFLALIYIVDMVAMLLIPERGGKRLDGAVADGAVA</sequence>
<keyword evidence="8" id="KW-1185">Reference proteome</keyword>
<name>A0ABT6PWV1_9PSEU</name>
<dbReference type="PROSITE" id="PS50850">
    <property type="entry name" value="MFS"/>
    <property type="match status" value="1"/>
</dbReference>
<dbReference type="SUPFAM" id="SSF103473">
    <property type="entry name" value="MFS general substrate transporter"/>
    <property type="match status" value="1"/>
</dbReference>
<comment type="subcellular location">
    <subcellularLocation>
        <location evidence="1">Cell membrane</location>
        <topology evidence="1">Multi-pass membrane protein</topology>
    </subcellularLocation>
</comment>
<feature type="transmembrane region" description="Helical" evidence="5">
    <location>
        <begin position="73"/>
        <end position="94"/>
    </location>
</feature>
<feature type="transmembrane region" description="Helical" evidence="5">
    <location>
        <begin position="101"/>
        <end position="120"/>
    </location>
</feature>
<feature type="domain" description="Major facilitator superfamily (MFS) profile" evidence="6">
    <location>
        <begin position="35"/>
        <end position="421"/>
    </location>
</feature>
<feature type="transmembrane region" description="Helical" evidence="5">
    <location>
        <begin position="241"/>
        <end position="261"/>
    </location>
</feature>
<dbReference type="Gene3D" id="1.20.1250.20">
    <property type="entry name" value="MFS general substrate transporter like domains"/>
    <property type="match status" value="2"/>
</dbReference>
<dbReference type="InterPro" id="IPR036259">
    <property type="entry name" value="MFS_trans_sf"/>
</dbReference>
<feature type="transmembrane region" description="Helical" evidence="5">
    <location>
        <begin position="396"/>
        <end position="417"/>
    </location>
</feature>
<keyword evidence="4 5" id="KW-0472">Membrane</keyword>
<dbReference type="InterPro" id="IPR005829">
    <property type="entry name" value="Sugar_transporter_CS"/>
</dbReference>
<feature type="transmembrane region" description="Helical" evidence="5">
    <location>
        <begin position="185"/>
        <end position="204"/>
    </location>
</feature>
<evidence type="ECO:0000256" key="4">
    <source>
        <dbReference type="ARBA" id="ARBA00023136"/>
    </source>
</evidence>
<feature type="transmembrane region" description="Helical" evidence="5">
    <location>
        <begin position="369"/>
        <end position="390"/>
    </location>
</feature>
<comment type="caution">
    <text evidence="7">The sequence shown here is derived from an EMBL/GenBank/DDBJ whole genome shotgun (WGS) entry which is preliminary data.</text>
</comment>
<feature type="transmembrane region" description="Helical" evidence="5">
    <location>
        <begin position="311"/>
        <end position="328"/>
    </location>
</feature>
<dbReference type="EMBL" id="JASAOF010000030">
    <property type="protein sequence ID" value="MDI2032480.1"/>
    <property type="molecule type" value="Genomic_DNA"/>
</dbReference>
<dbReference type="RefSeq" id="WP_281458730.1">
    <property type="nucleotide sequence ID" value="NZ_JASAOF010000030.1"/>
</dbReference>
<evidence type="ECO:0000256" key="2">
    <source>
        <dbReference type="ARBA" id="ARBA00022692"/>
    </source>
</evidence>
<dbReference type="PANTHER" id="PTHR23508">
    <property type="entry name" value="CARBOXYLIC ACID TRANSPORTER PROTEIN HOMOLOG"/>
    <property type="match status" value="1"/>
</dbReference>
<evidence type="ECO:0000256" key="1">
    <source>
        <dbReference type="ARBA" id="ARBA00004651"/>
    </source>
</evidence>
<accession>A0ABT6PWV1</accession>
<keyword evidence="2 5" id="KW-0812">Transmembrane</keyword>
<feature type="transmembrane region" description="Helical" evidence="5">
    <location>
        <begin position="126"/>
        <end position="147"/>
    </location>
</feature>
<feature type="transmembrane region" description="Helical" evidence="5">
    <location>
        <begin position="334"/>
        <end position="357"/>
    </location>
</feature>
<proteinExistence type="predicted"/>
<organism evidence="7 8">
    <name type="scientific">Saccharopolyspora ipomoeae</name>
    <dbReference type="NCBI Taxonomy" id="3042027"/>
    <lineage>
        <taxon>Bacteria</taxon>
        <taxon>Bacillati</taxon>
        <taxon>Actinomycetota</taxon>
        <taxon>Actinomycetes</taxon>
        <taxon>Pseudonocardiales</taxon>
        <taxon>Pseudonocardiaceae</taxon>
        <taxon>Saccharopolyspora</taxon>
    </lineage>
</organism>
<keyword evidence="3 5" id="KW-1133">Transmembrane helix</keyword>